<dbReference type="InterPro" id="IPR005200">
    <property type="entry name" value="Endo-beta-glucanase"/>
</dbReference>
<evidence type="ECO:0000256" key="4">
    <source>
        <dbReference type="ARBA" id="ARBA00022801"/>
    </source>
</evidence>
<evidence type="ECO:0000256" key="6">
    <source>
        <dbReference type="ARBA" id="ARBA00023295"/>
    </source>
</evidence>
<comment type="catalytic activity">
    <reaction evidence="1">
        <text>Hydrolysis of (1-&gt;3)-beta-D-glucosidic linkages in (1-&gt;3)-beta-D-glucans.</text>
        <dbReference type="EC" id="3.2.1.39"/>
    </reaction>
</comment>
<protein>
    <recommendedName>
        <fullName evidence="3">glucan endo-1,3-beta-D-glucosidase</fullName>
        <ecNumber evidence="3">3.2.1.39</ecNumber>
    </recommendedName>
</protein>
<evidence type="ECO:0000256" key="2">
    <source>
        <dbReference type="ARBA" id="ARBA00010730"/>
    </source>
</evidence>
<dbReference type="VEuPathDB" id="VectorBase:BGLB029240"/>
<evidence type="ECO:0000256" key="8">
    <source>
        <dbReference type="ARBA" id="ARBA00023326"/>
    </source>
</evidence>
<evidence type="ECO:0000256" key="3">
    <source>
        <dbReference type="ARBA" id="ARBA00012780"/>
    </source>
</evidence>
<dbReference type="STRING" id="6526.A0A2C9LBZ0"/>
<feature type="domain" description="Glycosyl hydrolase family 81 C-terminal" evidence="9">
    <location>
        <begin position="8"/>
        <end position="140"/>
    </location>
</feature>
<accession>A0A2C9LBZ0</accession>
<dbReference type="GO" id="GO:0042973">
    <property type="term" value="F:glucan endo-1,3-beta-D-glucosidase activity"/>
    <property type="evidence" value="ECO:0007669"/>
    <property type="project" value="UniProtKB-EC"/>
</dbReference>
<dbReference type="InterPro" id="IPR040720">
    <property type="entry name" value="GH81_C"/>
</dbReference>
<organism evidence="10 11">
    <name type="scientific">Biomphalaria glabrata</name>
    <name type="common">Bloodfluke planorb</name>
    <name type="synonym">Freshwater snail</name>
    <dbReference type="NCBI Taxonomy" id="6526"/>
    <lineage>
        <taxon>Eukaryota</taxon>
        <taxon>Metazoa</taxon>
        <taxon>Spiralia</taxon>
        <taxon>Lophotrochozoa</taxon>
        <taxon>Mollusca</taxon>
        <taxon>Gastropoda</taxon>
        <taxon>Heterobranchia</taxon>
        <taxon>Euthyneura</taxon>
        <taxon>Panpulmonata</taxon>
        <taxon>Hygrophila</taxon>
        <taxon>Lymnaeoidea</taxon>
        <taxon>Planorbidae</taxon>
        <taxon>Biomphalaria</taxon>
    </lineage>
</organism>
<dbReference type="EC" id="3.2.1.39" evidence="3"/>
<dbReference type="VEuPathDB" id="VectorBase:BGLAX_035950"/>
<keyword evidence="4" id="KW-0378">Hydrolase</keyword>
<dbReference type="Pfam" id="PF17652">
    <property type="entry name" value="Glyco_hydro81C"/>
    <property type="match status" value="1"/>
</dbReference>
<evidence type="ECO:0000256" key="7">
    <source>
        <dbReference type="ARBA" id="ARBA00023316"/>
    </source>
</evidence>
<dbReference type="AlphaFoldDB" id="A0A2C9LBZ0"/>
<dbReference type="PANTHER" id="PTHR31983">
    <property type="entry name" value="ENDO-1,3(4)-BETA-GLUCANASE 1"/>
    <property type="match status" value="1"/>
</dbReference>
<evidence type="ECO:0000313" key="11">
    <source>
        <dbReference type="Proteomes" id="UP000076420"/>
    </source>
</evidence>
<dbReference type="EnsemblMetazoa" id="BGLB029240-RA">
    <property type="protein sequence ID" value="BGLB029240-PA"/>
    <property type="gene ID" value="BGLB029240"/>
</dbReference>
<keyword evidence="7" id="KW-0961">Cell wall biogenesis/degradation</keyword>
<dbReference type="GO" id="GO:0052861">
    <property type="term" value="F:endo-1,3(4)-beta-glucanase activity"/>
    <property type="evidence" value="ECO:0007669"/>
    <property type="project" value="InterPro"/>
</dbReference>
<evidence type="ECO:0000313" key="10">
    <source>
        <dbReference type="EnsemblMetazoa" id="BGLB029240-PA"/>
    </source>
</evidence>
<dbReference type="Proteomes" id="UP000076420">
    <property type="component" value="Unassembled WGS sequence"/>
</dbReference>
<dbReference type="PROSITE" id="PS52008">
    <property type="entry name" value="GH81"/>
    <property type="match status" value="1"/>
</dbReference>
<comment type="similarity">
    <text evidence="2">Belongs to the glycosyl hydrolase 81 family.</text>
</comment>
<keyword evidence="8" id="KW-0624">Polysaccharide degradation</keyword>
<dbReference type="KEGG" id="bgt:106059372"/>
<keyword evidence="5" id="KW-0119">Carbohydrate metabolism</keyword>
<dbReference type="GO" id="GO:0071555">
    <property type="term" value="P:cell wall organization"/>
    <property type="evidence" value="ECO:0007669"/>
    <property type="project" value="UniProtKB-KW"/>
</dbReference>
<name>A0A2C9LBZ0_BIOGL</name>
<gene>
    <name evidence="10" type="primary">106059372</name>
</gene>
<dbReference type="GO" id="GO:0000272">
    <property type="term" value="P:polysaccharide catabolic process"/>
    <property type="evidence" value="ECO:0007669"/>
    <property type="project" value="UniProtKB-KW"/>
</dbReference>
<evidence type="ECO:0000256" key="1">
    <source>
        <dbReference type="ARBA" id="ARBA00000382"/>
    </source>
</evidence>
<evidence type="ECO:0000259" key="9">
    <source>
        <dbReference type="Pfam" id="PF17652"/>
    </source>
</evidence>
<keyword evidence="6" id="KW-0326">Glycosidase</keyword>
<sequence>YLWACHFQAVLAAIERDAQNENLDAICAHTDSYNGGKGIGMVTRLASLSRAFNTNHYTKLENSIRSCLEKWLRITDTLDDMWKFHYDDVWGGLFLRATGDAGVDWGVDYGFPYYNDHHFHLGYFLYAMAYYVKHNRAWGDGKWVELIGINCYHGLAALGDAFNDDNMRQTGQILLALEVASVIEYWQ</sequence>
<evidence type="ECO:0000256" key="5">
    <source>
        <dbReference type="ARBA" id="ARBA00023277"/>
    </source>
</evidence>
<dbReference type="PANTHER" id="PTHR31983:SF0">
    <property type="entry name" value="GLUCAN ENDO-1,3-BETA-D-GLUCOSIDASE 2"/>
    <property type="match status" value="1"/>
</dbReference>
<proteinExistence type="inferred from homology"/>
<reference evidence="10" key="1">
    <citation type="submission" date="2020-05" db="UniProtKB">
        <authorList>
            <consortium name="EnsemblMetazoa"/>
        </authorList>
    </citation>
    <scope>IDENTIFICATION</scope>
    <source>
        <strain evidence="10">BB02</strain>
    </source>
</reference>